<organism evidence="2 3">
    <name type="scientific">Penicillium steckii</name>
    <dbReference type="NCBI Taxonomy" id="303698"/>
    <lineage>
        <taxon>Eukaryota</taxon>
        <taxon>Fungi</taxon>
        <taxon>Dikarya</taxon>
        <taxon>Ascomycota</taxon>
        <taxon>Pezizomycotina</taxon>
        <taxon>Eurotiomycetes</taxon>
        <taxon>Eurotiomycetidae</taxon>
        <taxon>Eurotiales</taxon>
        <taxon>Aspergillaceae</taxon>
        <taxon>Penicillium</taxon>
    </lineage>
</organism>
<dbReference type="Proteomes" id="UP000191285">
    <property type="component" value="Unassembled WGS sequence"/>
</dbReference>
<sequence length="255" mass="28256">MGSQRGSGHGPSLSGASGAHGSRERYPFTLGSPASNLNRNHRVFTHTSQHGRPPPEQTRADQMRTSALSIVVEQPTSGNDPPAWTHLASVSSSLPPRLRPSDPDAMEIDTQQPQSLPYALIQVAAAGSTASNGSHRNNPIYRHTFNIEIESQQPMRLSDVEIIRMARAHIRLDRPQPSPMMLDELVNIPRYPARAQPRRLYVRIIIDAFSVDRETALIDADGRLGYMVGMAQDGLGWFPGLPWLHPHFQVRIRTS</sequence>
<accession>A0A1V6T3B1</accession>
<proteinExistence type="predicted"/>
<protein>
    <submittedName>
        <fullName evidence="2">Uncharacterized protein</fullName>
    </submittedName>
</protein>
<evidence type="ECO:0000313" key="2">
    <source>
        <dbReference type="EMBL" id="OQE20420.1"/>
    </source>
</evidence>
<dbReference type="EMBL" id="MLKD01000013">
    <property type="protein sequence ID" value="OQE20420.1"/>
    <property type="molecule type" value="Genomic_DNA"/>
</dbReference>
<comment type="caution">
    <text evidence="2">The sequence shown here is derived from an EMBL/GenBank/DDBJ whole genome shotgun (WGS) entry which is preliminary data.</text>
</comment>
<dbReference type="OrthoDB" id="4265181at2759"/>
<evidence type="ECO:0000313" key="3">
    <source>
        <dbReference type="Proteomes" id="UP000191285"/>
    </source>
</evidence>
<reference evidence="3" key="1">
    <citation type="journal article" date="2017" name="Nat. Microbiol.">
        <title>Global analysis of biosynthetic gene clusters reveals vast potential of secondary metabolite production in Penicillium species.</title>
        <authorList>
            <person name="Nielsen J.C."/>
            <person name="Grijseels S."/>
            <person name="Prigent S."/>
            <person name="Ji B."/>
            <person name="Dainat J."/>
            <person name="Nielsen K.F."/>
            <person name="Frisvad J.C."/>
            <person name="Workman M."/>
            <person name="Nielsen J."/>
        </authorList>
    </citation>
    <scope>NUCLEOTIDE SEQUENCE [LARGE SCALE GENOMIC DNA]</scope>
    <source>
        <strain evidence="3">IBT 24891</strain>
    </source>
</reference>
<evidence type="ECO:0000256" key="1">
    <source>
        <dbReference type="SAM" id="MobiDB-lite"/>
    </source>
</evidence>
<gene>
    <name evidence="2" type="ORF">PENSTE_c013G02411</name>
</gene>
<name>A0A1V6T3B1_9EURO</name>
<keyword evidence="3" id="KW-1185">Reference proteome</keyword>
<dbReference type="AlphaFoldDB" id="A0A1V6T3B1"/>
<feature type="region of interest" description="Disordered" evidence="1">
    <location>
        <begin position="1"/>
        <end position="40"/>
    </location>
</feature>